<dbReference type="GO" id="GO:0004540">
    <property type="term" value="F:RNA nuclease activity"/>
    <property type="evidence" value="ECO:0007669"/>
    <property type="project" value="InterPro"/>
</dbReference>
<dbReference type="RefSeq" id="WP_154377203.1">
    <property type="nucleotide sequence ID" value="NZ_WKJK01000006.1"/>
</dbReference>
<sequence length="219" mass="24861">MKTIVYVDGWNLYYGLLRRSAYKWLDLFSLFQNHVLIPDAEICEVRYYTAPLLARLCDDPASPQRQSLYLQALKKMPPQKVRIIEGALELSTSYLRLVHPPSDAERVALVYKMTEKKSDVNLAADLISGAFLGQCEQAVVCTNDSDLAPAMAAVRLHCPHVRLGLVVPIPGTDHRRAGRDLVRHAHWFKLLSTVHLARAQLPTKIPHTSIYQPQLWRAR</sequence>
<gene>
    <name evidence="2" type="ORF">GJ699_14125</name>
</gene>
<dbReference type="Gene3D" id="3.40.50.1010">
    <property type="entry name" value="5'-nuclease"/>
    <property type="match status" value="1"/>
</dbReference>
<evidence type="ECO:0000313" key="2">
    <source>
        <dbReference type="EMBL" id="MRW91130.1"/>
    </source>
</evidence>
<dbReference type="EMBL" id="WKJK01000006">
    <property type="protein sequence ID" value="MRW91130.1"/>
    <property type="molecule type" value="Genomic_DNA"/>
</dbReference>
<protein>
    <submittedName>
        <fullName evidence="2">NYN domain-containing protein</fullName>
    </submittedName>
</protein>
<reference evidence="2 3" key="1">
    <citation type="submission" date="2019-11" db="EMBL/GenBank/DDBJ databases">
        <title>Novel species isolated from a subtropical stream in China.</title>
        <authorList>
            <person name="Lu H."/>
        </authorList>
    </citation>
    <scope>NUCLEOTIDE SEQUENCE [LARGE SCALE GENOMIC DNA]</scope>
    <source>
        <strain evidence="2 3">FT80W</strain>
    </source>
</reference>
<accession>A0A6I2L008</accession>
<feature type="domain" description="NYN" evidence="1">
    <location>
        <begin position="2"/>
        <end position="155"/>
    </location>
</feature>
<name>A0A6I2L008_9BURK</name>
<proteinExistence type="predicted"/>
<dbReference type="Pfam" id="PF01936">
    <property type="entry name" value="NYN"/>
    <property type="match status" value="1"/>
</dbReference>
<dbReference type="AlphaFoldDB" id="A0A6I2L008"/>
<dbReference type="CDD" id="cd18722">
    <property type="entry name" value="PIN_NicB-like"/>
    <property type="match status" value="1"/>
</dbReference>
<dbReference type="Proteomes" id="UP000433309">
    <property type="component" value="Unassembled WGS sequence"/>
</dbReference>
<evidence type="ECO:0000313" key="3">
    <source>
        <dbReference type="Proteomes" id="UP000433309"/>
    </source>
</evidence>
<evidence type="ECO:0000259" key="1">
    <source>
        <dbReference type="Pfam" id="PF01936"/>
    </source>
</evidence>
<dbReference type="InterPro" id="IPR021139">
    <property type="entry name" value="NYN"/>
</dbReference>
<keyword evidence="3" id="KW-1185">Reference proteome</keyword>
<comment type="caution">
    <text evidence="2">The sequence shown here is derived from an EMBL/GenBank/DDBJ whole genome shotgun (WGS) entry which is preliminary data.</text>
</comment>
<organism evidence="2 3">
    <name type="scientific">Duganella guangzhouensis</name>
    <dbReference type="NCBI Taxonomy" id="2666084"/>
    <lineage>
        <taxon>Bacteria</taxon>
        <taxon>Pseudomonadati</taxon>
        <taxon>Pseudomonadota</taxon>
        <taxon>Betaproteobacteria</taxon>
        <taxon>Burkholderiales</taxon>
        <taxon>Oxalobacteraceae</taxon>
        <taxon>Telluria group</taxon>
        <taxon>Duganella</taxon>
    </lineage>
</organism>